<keyword evidence="2 6" id="KW-0813">Transport</keyword>
<keyword evidence="4 6" id="KW-0472">Membrane</keyword>
<dbReference type="SMART" id="SM00809">
    <property type="entry name" value="Alpha_adaptinC2"/>
    <property type="match status" value="1"/>
</dbReference>
<dbReference type="GO" id="GO:0030131">
    <property type="term" value="C:clathrin adaptor complex"/>
    <property type="evidence" value="ECO:0007669"/>
    <property type="project" value="InterPro"/>
</dbReference>
<dbReference type="PANTHER" id="PTHR11134">
    <property type="entry name" value="ADAPTOR COMPLEX SUBUNIT BETA FAMILY MEMBER"/>
    <property type="match status" value="1"/>
</dbReference>
<dbReference type="SUPFAM" id="SSF55711">
    <property type="entry name" value="Subdomain of clathrin and coatomer appendage domain"/>
    <property type="match status" value="1"/>
</dbReference>
<dbReference type="SMART" id="SM01020">
    <property type="entry name" value="B2-adapt-app_C"/>
    <property type="match status" value="1"/>
</dbReference>
<dbReference type="Gene3D" id="1.25.10.10">
    <property type="entry name" value="Leucine-rich Repeat Variant"/>
    <property type="match status" value="2"/>
</dbReference>
<dbReference type="InterPro" id="IPR011989">
    <property type="entry name" value="ARM-like"/>
</dbReference>
<dbReference type="GO" id="GO:0012505">
    <property type="term" value="C:endomembrane system"/>
    <property type="evidence" value="ECO:0007669"/>
    <property type="project" value="UniProtKB-SubCell"/>
</dbReference>
<comment type="similarity">
    <text evidence="1 6">Belongs to the adaptor complexes large subunit family.</text>
</comment>
<dbReference type="Pfam" id="PF09066">
    <property type="entry name" value="B2-adapt-app_C"/>
    <property type="match status" value="1"/>
</dbReference>
<dbReference type="Pfam" id="PF02883">
    <property type="entry name" value="Alpha_adaptinC2"/>
    <property type="match status" value="1"/>
</dbReference>
<dbReference type="EMBL" id="HG994593">
    <property type="protein sequence ID" value="CAF2855225.1"/>
    <property type="molecule type" value="Genomic_DNA"/>
</dbReference>
<evidence type="ECO:0000256" key="5">
    <source>
        <dbReference type="ARBA" id="ARBA00029433"/>
    </source>
</evidence>
<dbReference type="InterPro" id="IPR002553">
    <property type="entry name" value="Clathrin/coatomer_adapt-like_N"/>
</dbReference>
<comment type="subcellular location">
    <subcellularLocation>
        <location evidence="5">Endomembrane system</location>
        <topology evidence="5">Peripheral membrane protein</topology>
        <orientation evidence="5">Cytoplasmic side</orientation>
    </subcellularLocation>
</comment>
<evidence type="ECO:0000259" key="8">
    <source>
        <dbReference type="SMART" id="SM01020"/>
    </source>
</evidence>
<dbReference type="InterPro" id="IPR015151">
    <property type="entry name" value="B-adaptin_app_sub_C"/>
</dbReference>
<dbReference type="SUPFAM" id="SSF49348">
    <property type="entry name" value="Clathrin adaptor appendage domain"/>
    <property type="match status" value="1"/>
</dbReference>
<dbReference type="InterPro" id="IPR013037">
    <property type="entry name" value="Clathrin_b-adaptin_app_Ig-like"/>
</dbReference>
<evidence type="ECO:0000256" key="3">
    <source>
        <dbReference type="ARBA" id="ARBA00022927"/>
    </source>
</evidence>
<keyword evidence="10" id="KW-1185">Reference proteome</keyword>
<dbReference type="InterPro" id="IPR013041">
    <property type="entry name" value="Clathrin_app_Ig-like_sf"/>
</dbReference>
<evidence type="ECO:0000256" key="2">
    <source>
        <dbReference type="ARBA" id="ARBA00022448"/>
    </source>
</evidence>
<dbReference type="InterPro" id="IPR016342">
    <property type="entry name" value="AP_complex_bsu_1_2_4"/>
</dbReference>
<dbReference type="Proteomes" id="UP000675881">
    <property type="component" value="Chromosome 14"/>
</dbReference>
<sequence>MTDSKYFTTTKKGEIFELKSELHSDKKEKKKEAVKKVIASMTVGKDVSALFADVANCMQTDNLELKKLVYLYLMNYAKSQPEKAIMVVNTFVRDCEDTNPLIRALAVRTMGCIRVDKITEYLCEPLRKCLKDEDPYVRKTAAVSVAKLYDINAQLVEEQGFLDSLKELLSDSNPMVVANAVAALSEINEGSVSGKPLIEMNAQTINKLLTALNECTEWGQVFILDSLSNYNPKDDREAQAICERITPRLAHANAAVVLSAVKVLMKYMEMMDPDTEFVGSLVKKLAPPLVTLLSSEPEKLDIMIRLASQSNITQVLSELKEYATEVDIDFVRKSVRAIGRCAIKVEQSAEKCVSTLLDLIQTKLNYVVQEAIVVIKDIFRKYPNKYESIIATLCENLDSLDEPEARASMIWIIGEYAERIDNADELLESFLDSFQDENTQPTDTQELVQQVLSLATQDSDNPDLRDRGFIYWRLLSTDPAAAKEVVLTEKPLISEETDLLEPTLLDELICHIASLASVYHKPPTAFVEGPGGLKRVLPTRSGEEDNLTTQVIPEPSSLIGDLLSMDLGAPMPSNQSGSTGNVDLLGGGLHIFGGGGGQAAAPTSNSLLGDIFGLGSAAATTCYIPPKQVWLSAAKGKGLEVLGTFSRKNGNIYMDMTFHNKAMQPMSGFGIQMNKNSFGIIPAEPLNVPSIPANQSVDVSLQLLTNGPIQRMEPLTNVQMEIWRKKVFLATWKDIPSQNEISFTLQNIECNADGVSTKMEQNNVFTVAKRTLEGQDMVYQSIKFSNNVWALAELKIQPGNPNITLALKSRAVDVAQGVYQIYDAVLHS</sequence>
<dbReference type="AlphaFoldDB" id="A0A7R8CLU3"/>
<dbReference type="Pfam" id="PF01602">
    <property type="entry name" value="Adaptin_N"/>
    <property type="match status" value="1"/>
</dbReference>
<dbReference type="InterPro" id="IPR016024">
    <property type="entry name" value="ARM-type_fold"/>
</dbReference>
<dbReference type="InterPro" id="IPR009028">
    <property type="entry name" value="Coatomer/calthrin_app_sub_C"/>
</dbReference>
<dbReference type="Gene3D" id="2.60.40.1150">
    <property type="match status" value="1"/>
</dbReference>
<evidence type="ECO:0000256" key="6">
    <source>
        <dbReference type="PIRNR" id="PIRNR002291"/>
    </source>
</evidence>
<proteinExistence type="inferred from homology"/>
<accession>A0A7R8CLU3</accession>
<evidence type="ECO:0000313" key="9">
    <source>
        <dbReference type="EMBL" id="CAF2855225.1"/>
    </source>
</evidence>
<evidence type="ECO:0000256" key="1">
    <source>
        <dbReference type="ARBA" id="ARBA00006613"/>
    </source>
</evidence>
<dbReference type="InterPro" id="IPR008152">
    <property type="entry name" value="Clathrin_a/b/g-adaptin_app_Ig"/>
</dbReference>
<evidence type="ECO:0000259" key="7">
    <source>
        <dbReference type="SMART" id="SM00809"/>
    </source>
</evidence>
<dbReference type="OrthoDB" id="10254310at2759"/>
<gene>
    <name evidence="9" type="ORF">LSAA_5134</name>
</gene>
<reference evidence="9" key="1">
    <citation type="submission" date="2021-02" db="EMBL/GenBank/DDBJ databases">
        <authorList>
            <person name="Bekaert M."/>
        </authorList>
    </citation>
    <scope>NUCLEOTIDE SEQUENCE</scope>
    <source>
        <strain evidence="9">IoA-00</strain>
    </source>
</reference>
<evidence type="ECO:0000313" key="10">
    <source>
        <dbReference type="Proteomes" id="UP000675881"/>
    </source>
</evidence>
<protein>
    <recommendedName>
        <fullName evidence="6">AP complex subunit beta</fullName>
    </recommendedName>
</protein>
<dbReference type="GO" id="GO:0006886">
    <property type="term" value="P:intracellular protein transport"/>
    <property type="evidence" value="ECO:0007669"/>
    <property type="project" value="InterPro"/>
</dbReference>
<keyword evidence="3 6" id="KW-0653">Protein transport</keyword>
<feature type="domain" description="Beta-adaptin appendage C-terminal subdomain" evidence="8">
    <location>
        <begin position="715"/>
        <end position="827"/>
    </location>
</feature>
<feature type="domain" description="Clathrin adaptor alpha/beta/gamma-adaptin appendage Ig-like subdomain" evidence="7">
    <location>
        <begin position="623"/>
        <end position="721"/>
    </location>
</feature>
<evidence type="ECO:0000256" key="4">
    <source>
        <dbReference type="ARBA" id="ARBA00023136"/>
    </source>
</evidence>
<dbReference type="FunFam" id="2.60.40.1150:FF:000001">
    <property type="entry name" value="AP complex subunit beta"/>
    <property type="match status" value="1"/>
</dbReference>
<dbReference type="SUPFAM" id="SSF48371">
    <property type="entry name" value="ARM repeat"/>
    <property type="match status" value="1"/>
</dbReference>
<organism evidence="9 10">
    <name type="scientific">Lepeophtheirus salmonis</name>
    <name type="common">Salmon louse</name>
    <name type="synonym">Caligus salmonis</name>
    <dbReference type="NCBI Taxonomy" id="72036"/>
    <lineage>
        <taxon>Eukaryota</taxon>
        <taxon>Metazoa</taxon>
        <taxon>Ecdysozoa</taxon>
        <taxon>Arthropoda</taxon>
        <taxon>Crustacea</taxon>
        <taxon>Multicrustacea</taxon>
        <taxon>Hexanauplia</taxon>
        <taxon>Copepoda</taxon>
        <taxon>Siphonostomatoida</taxon>
        <taxon>Caligidae</taxon>
        <taxon>Lepeophtheirus</taxon>
    </lineage>
</organism>
<dbReference type="GO" id="GO:0016192">
    <property type="term" value="P:vesicle-mediated transport"/>
    <property type="evidence" value="ECO:0007669"/>
    <property type="project" value="InterPro"/>
</dbReference>
<name>A0A7R8CLU3_LEPSM</name>
<dbReference type="FunFam" id="1.25.10.10:FF:001508">
    <property type="entry name" value="AP-2 complex subunit beta-like Protein"/>
    <property type="match status" value="1"/>
</dbReference>
<dbReference type="GO" id="GO:0030276">
    <property type="term" value="F:clathrin binding"/>
    <property type="evidence" value="ECO:0007669"/>
    <property type="project" value="InterPro"/>
</dbReference>
<dbReference type="InterPro" id="IPR026739">
    <property type="entry name" value="AP_beta"/>
</dbReference>
<dbReference type="PIRSF" id="PIRSF002291">
    <property type="entry name" value="AP_complex_beta"/>
    <property type="match status" value="1"/>
</dbReference>